<dbReference type="PANTHER" id="PTHR37042">
    <property type="entry name" value="OUTER MEMBRANE PROTEIN RV1973"/>
    <property type="match status" value="1"/>
</dbReference>
<dbReference type="STRING" id="112413.SAMN05421854_12841"/>
<gene>
    <name evidence="4" type="ORF">SAMN05421854_12841</name>
</gene>
<keyword evidence="3" id="KW-0732">Signal</keyword>
<accession>A0A1I6BIL7</accession>
<feature type="signal peptide" evidence="3">
    <location>
        <begin position="1"/>
        <end position="25"/>
    </location>
</feature>
<feature type="chain" id="PRO_5011493605" evidence="3">
    <location>
        <begin position="26"/>
        <end position="162"/>
    </location>
</feature>
<evidence type="ECO:0000256" key="1">
    <source>
        <dbReference type="ARBA" id="ARBA00004370"/>
    </source>
</evidence>
<dbReference type="RefSeq" id="WP_232792000.1">
    <property type="nucleotide sequence ID" value="NZ_FOWC01000028.1"/>
</dbReference>
<dbReference type="SUPFAM" id="SSF54427">
    <property type="entry name" value="NTF2-like"/>
    <property type="match status" value="1"/>
</dbReference>
<evidence type="ECO:0000256" key="2">
    <source>
        <dbReference type="ARBA" id="ARBA00023136"/>
    </source>
</evidence>
<sequence length="162" mass="17021">MNRRTIAAGVAAVALACAVWFGVQASLLHPEDDEAMVDPVATSQVTDQVSAAVKAVFSYDYANLDRTARAAADVLTGSAVGQYQSQFAAARQRAANEKLVRTTTVRAIGVRSLHGDDASLLLFLDQQTILPGGGAPQSSVGQLSVTAHRTDGQWKITALDPL</sequence>
<keyword evidence="2" id="KW-0472">Membrane</keyword>
<dbReference type="PROSITE" id="PS51257">
    <property type="entry name" value="PROKAR_LIPOPROTEIN"/>
    <property type="match status" value="1"/>
</dbReference>
<evidence type="ECO:0000313" key="5">
    <source>
        <dbReference type="Proteomes" id="UP000199137"/>
    </source>
</evidence>
<name>A0A1I6BIL7_9PSEU</name>
<evidence type="ECO:0000256" key="3">
    <source>
        <dbReference type="SAM" id="SignalP"/>
    </source>
</evidence>
<organism evidence="4 5">
    <name type="scientific">Amycolatopsis rubida</name>
    <dbReference type="NCBI Taxonomy" id="112413"/>
    <lineage>
        <taxon>Bacteria</taxon>
        <taxon>Bacillati</taxon>
        <taxon>Actinomycetota</taxon>
        <taxon>Actinomycetes</taxon>
        <taxon>Pseudonocardiales</taxon>
        <taxon>Pseudonocardiaceae</taxon>
        <taxon>Amycolatopsis</taxon>
    </lineage>
</organism>
<evidence type="ECO:0000313" key="4">
    <source>
        <dbReference type="EMBL" id="SFQ80775.1"/>
    </source>
</evidence>
<dbReference type="EMBL" id="FOWC01000028">
    <property type="protein sequence ID" value="SFQ80775.1"/>
    <property type="molecule type" value="Genomic_DNA"/>
</dbReference>
<comment type="subcellular location">
    <subcellularLocation>
        <location evidence="1">Membrane</location>
    </subcellularLocation>
</comment>
<reference evidence="4 5" key="1">
    <citation type="submission" date="2016-10" db="EMBL/GenBank/DDBJ databases">
        <authorList>
            <person name="de Groot N.N."/>
        </authorList>
    </citation>
    <scope>NUCLEOTIDE SEQUENCE [LARGE SCALE GENOMIC DNA]</scope>
    <source>
        <strain evidence="4 5">DSM 44637</strain>
    </source>
</reference>
<dbReference type="PANTHER" id="PTHR37042:SF4">
    <property type="entry name" value="OUTER MEMBRANE PROTEIN RV1973"/>
    <property type="match status" value="1"/>
</dbReference>
<dbReference type="Proteomes" id="UP000199137">
    <property type="component" value="Unassembled WGS sequence"/>
</dbReference>
<dbReference type="GO" id="GO:0016020">
    <property type="term" value="C:membrane"/>
    <property type="evidence" value="ECO:0007669"/>
    <property type="project" value="UniProtKB-SubCell"/>
</dbReference>
<dbReference type="AlphaFoldDB" id="A0A1I6BIL7"/>
<proteinExistence type="predicted"/>
<protein>
    <submittedName>
        <fullName evidence="4">Mce-associated membrane protein</fullName>
    </submittedName>
</protein>
<dbReference type="InterPro" id="IPR032710">
    <property type="entry name" value="NTF2-like_dom_sf"/>
</dbReference>